<evidence type="ECO:0000313" key="3">
    <source>
        <dbReference type="Proteomes" id="UP000297527"/>
    </source>
</evidence>
<dbReference type="InterPro" id="IPR052337">
    <property type="entry name" value="SAT4-like"/>
</dbReference>
<keyword evidence="1" id="KW-0812">Transmembrane</keyword>
<keyword evidence="1" id="KW-0472">Membrane</keyword>
<protein>
    <submittedName>
        <fullName evidence="2">Uncharacterized protein</fullName>
    </submittedName>
</protein>
<accession>A0A4Z1HBH2</accession>
<reference evidence="2 3" key="1">
    <citation type="submission" date="2017-12" db="EMBL/GenBank/DDBJ databases">
        <title>Comparative genomics of Botrytis spp.</title>
        <authorList>
            <person name="Valero-Jimenez C.A."/>
            <person name="Tapia P."/>
            <person name="Veloso J."/>
            <person name="Silva-Moreno E."/>
            <person name="Staats M."/>
            <person name="Valdes J.H."/>
            <person name="Van Kan J.A.L."/>
        </authorList>
    </citation>
    <scope>NUCLEOTIDE SEQUENCE [LARGE SCALE GENOMIC DNA]</scope>
    <source>
        <strain evidence="2 3">MUCL11595</strain>
    </source>
</reference>
<dbReference type="Proteomes" id="UP000297527">
    <property type="component" value="Unassembled WGS sequence"/>
</dbReference>
<proteinExistence type="predicted"/>
<feature type="transmembrane region" description="Helical" evidence="1">
    <location>
        <begin position="20"/>
        <end position="40"/>
    </location>
</feature>
<name>A0A4Z1HBH2_9HELO</name>
<evidence type="ECO:0000313" key="2">
    <source>
        <dbReference type="EMBL" id="TGO44080.1"/>
    </source>
</evidence>
<dbReference type="EMBL" id="PQXN01000611">
    <property type="protein sequence ID" value="TGO44080.1"/>
    <property type="molecule type" value="Genomic_DNA"/>
</dbReference>
<comment type="caution">
    <text evidence="2">The sequence shown here is derived from an EMBL/GenBank/DDBJ whole genome shotgun (WGS) entry which is preliminary data.</text>
</comment>
<evidence type="ECO:0000256" key="1">
    <source>
        <dbReference type="SAM" id="Phobius"/>
    </source>
</evidence>
<organism evidence="2 3">
    <name type="scientific">Botryotinia convoluta</name>
    <dbReference type="NCBI Taxonomy" id="54673"/>
    <lineage>
        <taxon>Eukaryota</taxon>
        <taxon>Fungi</taxon>
        <taxon>Dikarya</taxon>
        <taxon>Ascomycota</taxon>
        <taxon>Pezizomycotina</taxon>
        <taxon>Leotiomycetes</taxon>
        <taxon>Helotiales</taxon>
        <taxon>Sclerotiniaceae</taxon>
        <taxon>Botryotinia</taxon>
    </lineage>
</organism>
<sequence>MSANSQSSPSGDVNNGWKLEVGATVTFVSAAIVVALRCFTRVKYSERGWDDYLMVFALENFLHLHICSILAESSQSSQLQALVATIIDFVAVDYGLGRHTSYLTYNEAVLQQYYNLLAQVFCVEALSFAKMAIAQ</sequence>
<dbReference type="OrthoDB" id="3489615at2759"/>
<keyword evidence="3" id="KW-1185">Reference proteome</keyword>
<dbReference type="PANTHER" id="PTHR33048">
    <property type="entry name" value="PTH11-LIKE INTEGRAL MEMBRANE PROTEIN (AFU_ORTHOLOGUE AFUA_5G11245)"/>
    <property type="match status" value="1"/>
</dbReference>
<dbReference type="PANTHER" id="PTHR33048:SF146">
    <property type="entry name" value="INTEGRAL MEMBRANE PROTEIN"/>
    <property type="match status" value="1"/>
</dbReference>
<gene>
    <name evidence="2" type="ORF">BCON_0613g00010</name>
</gene>
<dbReference type="AlphaFoldDB" id="A0A4Z1HBH2"/>
<keyword evidence="1" id="KW-1133">Transmembrane helix</keyword>